<dbReference type="OrthoDB" id="9811281at2"/>
<keyword evidence="6" id="KW-0812">Transmembrane</keyword>
<keyword evidence="3 4" id="KW-0408">Iron</keyword>
<dbReference type="Pfam" id="PF14715">
    <property type="entry name" value="FixP_N"/>
    <property type="match status" value="1"/>
</dbReference>
<dbReference type="PANTHER" id="PTHR33751">
    <property type="entry name" value="CBB3-TYPE CYTOCHROME C OXIDASE SUBUNIT FIXP"/>
    <property type="match status" value="1"/>
</dbReference>
<dbReference type="PANTHER" id="PTHR33751:SF1">
    <property type="entry name" value="CBB3-TYPE CYTOCHROME C OXIDASE SUBUNIT FIXP"/>
    <property type="match status" value="1"/>
</dbReference>
<organism evidence="8 9">
    <name type="scientific">Filimonas effusa</name>
    <dbReference type="NCBI Taxonomy" id="2508721"/>
    <lineage>
        <taxon>Bacteria</taxon>
        <taxon>Pseudomonadati</taxon>
        <taxon>Bacteroidota</taxon>
        <taxon>Chitinophagia</taxon>
        <taxon>Chitinophagales</taxon>
        <taxon>Chitinophagaceae</taxon>
        <taxon>Filimonas</taxon>
    </lineage>
</organism>
<dbReference type="InterPro" id="IPR036909">
    <property type="entry name" value="Cyt_c-like_dom_sf"/>
</dbReference>
<evidence type="ECO:0000256" key="1">
    <source>
        <dbReference type="ARBA" id="ARBA00022617"/>
    </source>
</evidence>
<keyword evidence="1 4" id="KW-0349">Heme</keyword>
<dbReference type="Gene3D" id="1.10.760.10">
    <property type="entry name" value="Cytochrome c-like domain"/>
    <property type="match status" value="1"/>
</dbReference>
<comment type="caution">
    <text evidence="8">The sequence shown here is derived from an EMBL/GenBank/DDBJ whole genome shotgun (WGS) entry which is preliminary data.</text>
</comment>
<dbReference type="InterPro" id="IPR032858">
    <property type="entry name" value="CcoP_N"/>
</dbReference>
<dbReference type="InterPro" id="IPR050597">
    <property type="entry name" value="Cytochrome_c_Oxidase_Subunit"/>
</dbReference>
<keyword evidence="2 4" id="KW-0479">Metal-binding</keyword>
<sequence length="302" mass="33136">MLATAANAQEAADAAAAAAEPVSTTISGLSKVSFYALLSVIGLELLVLFILLYNLKVLLAREKRLTVAEAGEQAAAAEVPKKERLKNLWMKLNSFRSLHEESDIELDHNYDGIRELDNKLPPWWLYLFYVCIIFAVIYLWRYHVSHSAPLSKEEFEQEMVKAEAEKQAYLAKAANNVDENTVTLLTDGAALESGKKIFTSNCAACHSADGGGGVGPNLTDNYWLHGGDVKDVFKTIKYGVPEKGMKSWKDDFSPVQLAQLASFVKSLHGTKPATPKEPQGELYDEKGGQQAQPKDSTAVSLK</sequence>
<dbReference type="InterPro" id="IPR009056">
    <property type="entry name" value="Cyt_c-like_dom"/>
</dbReference>
<keyword evidence="6" id="KW-0472">Membrane</keyword>
<evidence type="ECO:0000256" key="2">
    <source>
        <dbReference type="ARBA" id="ARBA00022723"/>
    </source>
</evidence>
<evidence type="ECO:0000256" key="6">
    <source>
        <dbReference type="SAM" id="Phobius"/>
    </source>
</evidence>
<dbReference type="GO" id="GO:0020037">
    <property type="term" value="F:heme binding"/>
    <property type="evidence" value="ECO:0007669"/>
    <property type="project" value="InterPro"/>
</dbReference>
<feature type="region of interest" description="Disordered" evidence="5">
    <location>
        <begin position="267"/>
        <end position="302"/>
    </location>
</feature>
<keyword evidence="6" id="KW-1133">Transmembrane helix</keyword>
<feature type="transmembrane region" description="Helical" evidence="6">
    <location>
        <begin position="32"/>
        <end position="55"/>
    </location>
</feature>
<name>A0A4Q1D877_9BACT</name>
<dbReference type="Gene3D" id="6.10.280.130">
    <property type="match status" value="1"/>
</dbReference>
<evidence type="ECO:0000259" key="7">
    <source>
        <dbReference type="PROSITE" id="PS51007"/>
    </source>
</evidence>
<reference evidence="8 9" key="1">
    <citation type="submission" date="2019-01" db="EMBL/GenBank/DDBJ databases">
        <title>Filimonas sp. strain TTM-71.</title>
        <authorList>
            <person name="Chen W.-M."/>
        </authorList>
    </citation>
    <scope>NUCLEOTIDE SEQUENCE [LARGE SCALE GENOMIC DNA]</scope>
    <source>
        <strain evidence="8 9">TTM-71</strain>
    </source>
</reference>
<dbReference type="Pfam" id="PF13442">
    <property type="entry name" value="Cytochrome_CBB3"/>
    <property type="match status" value="1"/>
</dbReference>
<evidence type="ECO:0000256" key="3">
    <source>
        <dbReference type="ARBA" id="ARBA00023004"/>
    </source>
</evidence>
<feature type="domain" description="Cytochrome c" evidence="7">
    <location>
        <begin position="189"/>
        <end position="268"/>
    </location>
</feature>
<feature type="transmembrane region" description="Helical" evidence="6">
    <location>
        <begin position="123"/>
        <end position="140"/>
    </location>
</feature>
<evidence type="ECO:0000313" key="8">
    <source>
        <dbReference type="EMBL" id="RXK83971.1"/>
    </source>
</evidence>
<keyword evidence="9" id="KW-1185">Reference proteome</keyword>
<gene>
    <name evidence="8" type="ORF">ESB13_15320</name>
</gene>
<protein>
    <submittedName>
        <fullName evidence="8">C-type cytochrome</fullName>
    </submittedName>
</protein>
<dbReference type="Proteomes" id="UP000290545">
    <property type="component" value="Unassembled WGS sequence"/>
</dbReference>
<accession>A0A4Q1D877</accession>
<evidence type="ECO:0000256" key="4">
    <source>
        <dbReference type="PROSITE-ProRule" id="PRU00433"/>
    </source>
</evidence>
<proteinExistence type="predicted"/>
<dbReference type="GO" id="GO:0009055">
    <property type="term" value="F:electron transfer activity"/>
    <property type="evidence" value="ECO:0007669"/>
    <property type="project" value="InterPro"/>
</dbReference>
<evidence type="ECO:0000313" key="9">
    <source>
        <dbReference type="Proteomes" id="UP000290545"/>
    </source>
</evidence>
<dbReference type="AlphaFoldDB" id="A0A4Q1D877"/>
<dbReference type="PROSITE" id="PS51007">
    <property type="entry name" value="CYTC"/>
    <property type="match status" value="1"/>
</dbReference>
<dbReference type="EMBL" id="SDHZ01000002">
    <property type="protein sequence ID" value="RXK83971.1"/>
    <property type="molecule type" value="Genomic_DNA"/>
</dbReference>
<feature type="compositionally biased region" description="Polar residues" evidence="5">
    <location>
        <begin position="289"/>
        <end position="302"/>
    </location>
</feature>
<dbReference type="InterPro" id="IPR038414">
    <property type="entry name" value="CcoP_N_sf"/>
</dbReference>
<dbReference type="SUPFAM" id="SSF46626">
    <property type="entry name" value="Cytochrome c"/>
    <property type="match status" value="1"/>
</dbReference>
<dbReference type="GO" id="GO:0046872">
    <property type="term" value="F:metal ion binding"/>
    <property type="evidence" value="ECO:0007669"/>
    <property type="project" value="UniProtKB-KW"/>
</dbReference>
<evidence type="ECO:0000256" key="5">
    <source>
        <dbReference type="SAM" id="MobiDB-lite"/>
    </source>
</evidence>